<dbReference type="Proteomes" id="UP000269115">
    <property type="component" value="Unassembled WGS sequence"/>
</dbReference>
<reference evidence="1 2" key="1">
    <citation type="submission" date="2018-11" db="EMBL/GenBank/DDBJ databases">
        <title>Genomic analyses of the natural microbiome of Caenorhabditis elegans.</title>
        <authorList>
            <person name="Samuel B."/>
        </authorList>
    </citation>
    <scope>NUCLEOTIDE SEQUENCE [LARGE SCALE GENOMIC DNA]</scope>
    <source>
        <strain evidence="1 2">BIGb0473</strain>
    </source>
</reference>
<dbReference type="InterPro" id="IPR028957">
    <property type="entry name" value="Imm50"/>
</dbReference>
<comment type="caution">
    <text evidence="1">The sequence shown here is derived from an EMBL/GenBank/DDBJ whole genome shotgun (WGS) entry which is preliminary data.</text>
</comment>
<evidence type="ECO:0000313" key="1">
    <source>
        <dbReference type="EMBL" id="ROQ46252.1"/>
    </source>
</evidence>
<dbReference type="Pfam" id="PF15594">
    <property type="entry name" value="Imm50"/>
    <property type="match status" value="1"/>
</dbReference>
<accession>A0A9X8HI19</accession>
<dbReference type="AlphaFoldDB" id="A0A9X8HI19"/>
<name>A0A9X8HI19_PSEPU</name>
<proteinExistence type="predicted"/>
<protein>
    <submittedName>
        <fullName evidence="1">Immunity protein 50 of polymorphic toxin system</fullName>
    </submittedName>
</protein>
<organism evidence="1 2">
    <name type="scientific">Pseudomonas putida</name>
    <name type="common">Arthrobacter siderocapsulatus</name>
    <dbReference type="NCBI Taxonomy" id="303"/>
    <lineage>
        <taxon>Bacteria</taxon>
        <taxon>Pseudomonadati</taxon>
        <taxon>Pseudomonadota</taxon>
        <taxon>Gammaproteobacteria</taxon>
        <taxon>Pseudomonadales</taxon>
        <taxon>Pseudomonadaceae</taxon>
        <taxon>Pseudomonas</taxon>
    </lineage>
</organism>
<evidence type="ECO:0000313" key="2">
    <source>
        <dbReference type="Proteomes" id="UP000269115"/>
    </source>
</evidence>
<gene>
    <name evidence="1" type="ORF">EDF85_4086</name>
</gene>
<sequence>MNPQALTTIYGGMPNFLGSDITEVNFRRDEPRLSIKLVTREKPENSPVKWPRNYDAVYIELSFIGSKCIDFSEWGYENVICEISFDVVDEAVAIKIRCVDNSRLKFTCDLVRVESVRHGLTGTP</sequence>
<dbReference type="EMBL" id="RJUR01000016">
    <property type="protein sequence ID" value="ROQ46252.1"/>
    <property type="molecule type" value="Genomic_DNA"/>
</dbReference>